<sequence length="89" mass="10038">MAEPLSKLAEKCKSCPKSEKCDHKRMELCALVDLPQQNLASATQGILIDNMSPALREEIKSPLSPFRHKDELEKALNDFHFGNMFMYGA</sequence>
<dbReference type="EMBL" id="BK015845">
    <property type="protein sequence ID" value="DAE27736.1"/>
    <property type="molecule type" value="Genomic_DNA"/>
</dbReference>
<evidence type="ECO:0000313" key="1">
    <source>
        <dbReference type="EMBL" id="DAE27736.1"/>
    </source>
</evidence>
<proteinExistence type="predicted"/>
<reference evidence="1" key="1">
    <citation type="journal article" date="2021" name="Proc. Natl. Acad. Sci. U.S.A.">
        <title>A Catalog of Tens of Thousands of Viruses from Human Metagenomes Reveals Hidden Associations with Chronic Diseases.</title>
        <authorList>
            <person name="Tisza M.J."/>
            <person name="Buck C.B."/>
        </authorList>
    </citation>
    <scope>NUCLEOTIDE SEQUENCE</scope>
    <source>
        <strain evidence="1">CtpeS3</strain>
    </source>
</reference>
<accession>A0A8S5R8L9</accession>
<name>A0A8S5R8L9_9VIRU</name>
<protein>
    <submittedName>
        <fullName evidence="1">Uncharacterized protein</fullName>
    </submittedName>
</protein>
<organism evidence="1">
    <name type="scientific">virus sp. ctpeS3</name>
    <dbReference type="NCBI Taxonomy" id="2826815"/>
    <lineage>
        <taxon>Viruses</taxon>
    </lineage>
</organism>